<organism evidence="1 2">
    <name type="scientific">Thalassiosira oceanica</name>
    <name type="common">Marine diatom</name>
    <dbReference type="NCBI Taxonomy" id="159749"/>
    <lineage>
        <taxon>Eukaryota</taxon>
        <taxon>Sar</taxon>
        <taxon>Stramenopiles</taxon>
        <taxon>Ochrophyta</taxon>
        <taxon>Bacillariophyta</taxon>
        <taxon>Coscinodiscophyceae</taxon>
        <taxon>Thalassiosirophycidae</taxon>
        <taxon>Thalassiosirales</taxon>
        <taxon>Thalassiosiraceae</taxon>
        <taxon>Thalassiosira</taxon>
    </lineage>
</organism>
<dbReference type="EMBL" id="AGNL01019807">
    <property type="protein sequence ID" value="EJK61568.1"/>
    <property type="molecule type" value="Genomic_DNA"/>
</dbReference>
<feature type="non-terminal residue" evidence="1">
    <location>
        <position position="232"/>
    </location>
</feature>
<proteinExistence type="predicted"/>
<reference evidence="1 2" key="1">
    <citation type="journal article" date="2012" name="Genome Biol.">
        <title>Genome and low-iron response of an oceanic diatom adapted to chronic iron limitation.</title>
        <authorList>
            <person name="Lommer M."/>
            <person name="Specht M."/>
            <person name="Roy A.S."/>
            <person name="Kraemer L."/>
            <person name="Andreson R."/>
            <person name="Gutowska M.A."/>
            <person name="Wolf J."/>
            <person name="Bergner S.V."/>
            <person name="Schilhabel M.B."/>
            <person name="Klostermeier U.C."/>
            <person name="Beiko R.G."/>
            <person name="Rosenstiel P."/>
            <person name="Hippler M."/>
            <person name="Laroche J."/>
        </authorList>
    </citation>
    <scope>NUCLEOTIDE SEQUENCE [LARGE SCALE GENOMIC DNA]</scope>
    <source>
        <strain evidence="1 2">CCMP1005</strain>
    </source>
</reference>
<protein>
    <submittedName>
        <fullName evidence="1">Uncharacterized protein</fullName>
    </submittedName>
</protein>
<name>K0S639_THAOC</name>
<dbReference type="AlphaFoldDB" id="K0S639"/>
<dbReference type="Proteomes" id="UP000266841">
    <property type="component" value="Unassembled WGS sequence"/>
</dbReference>
<gene>
    <name evidence="1" type="ORF">THAOC_17922</name>
</gene>
<keyword evidence="2" id="KW-1185">Reference proteome</keyword>
<sequence length="232" mass="25657">MPGRDFVAVKIPGFCLGGGGIDVGNKRPGWLTLSRDTPNAKTEKCRWYIRDVYIPALNAHRLAHDKFDGSVSSSIPAKLRAVLSLDGDIPQLKAVKEELEALADNGVTLNKGNPSRTIVEQACDLAVLFKLLHQKLPARTMKHILAEDSPFKKMLFDAFDFGELADILNLSYTKRETIVDFIMCYLEIMTEIASTHNVQAGFIDNGTLDPVNMRIPTLDGILATCKRNISLE</sequence>
<evidence type="ECO:0000313" key="1">
    <source>
        <dbReference type="EMBL" id="EJK61568.1"/>
    </source>
</evidence>
<evidence type="ECO:0000313" key="2">
    <source>
        <dbReference type="Proteomes" id="UP000266841"/>
    </source>
</evidence>
<accession>K0S639</accession>
<comment type="caution">
    <text evidence="1">The sequence shown here is derived from an EMBL/GenBank/DDBJ whole genome shotgun (WGS) entry which is preliminary data.</text>
</comment>